<sequence>MNGSSLWFSSFSCPIIVAIDWGRAGWPRWCWLEAVSAAGCVDELFVAGCCGGVALVPGRVGSGSVSILGGLSASRGVSGQDGDSTMGLMGDSASSIMDRSSGRPPAPVLGPLDSTSSIVMSMVSSDCWLLVF</sequence>
<dbReference type="EMBL" id="HBUF01551494">
    <property type="protein sequence ID" value="CAG6759059.1"/>
    <property type="molecule type" value="Transcribed_RNA"/>
</dbReference>
<evidence type="ECO:0008006" key="3">
    <source>
        <dbReference type="Google" id="ProtNLM"/>
    </source>
</evidence>
<evidence type="ECO:0000313" key="2">
    <source>
        <dbReference type="EMBL" id="CAG6759058.1"/>
    </source>
</evidence>
<reference evidence="2" key="1">
    <citation type="submission" date="2021-05" db="EMBL/GenBank/DDBJ databases">
        <authorList>
            <person name="Alioto T."/>
            <person name="Alioto T."/>
            <person name="Gomez Garrido J."/>
        </authorList>
    </citation>
    <scope>NUCLEOTIDE SEQUENCE</scope>
</reference>
<dbReference type="AlphaFoldDB" id="A0A8D9EM31"/>
<dbReference type="EMBL" id="HBUF01551493">
    <property type="protein sequence ID" value="CAG6759058.1"/>
    <property type="molecule type" value="Transcribed_RNA"/>
</dbReference>
<proteinExistence type="predicted"/>
<keyword evidence="1" id="KW-0732">Signal</keyword>
<protein>
    <recommendedName>
        <fullName evidence="3">Secreted protein</fullName>
    </recommendedName>
</protein>
<name>A0A8D9EM31_9HEMI</name>
<feature type="signal peptide" evidence="1">
    <location>
        <begin position="1"/>
        <end position="18"/>
    </location>
</feature>
<evidence type="ECO:0000256" key="1">
    <source>
        <dbReference type="SAM" id="SignalP"/>
    </source>
</evidence>
<feature type="chain" id="PRO_5036262952" description="Secreted protein" evidence="1">
    <location>
        <begin position="19"/>
        <end position="132"/>
    </location>
</feature>
<organism evidence="2">
    <name type="scientific">Cacopsylla melanoneura</name>
    <dbReference type="NCBI Taxonomy" id="428564"/>
    <lineage>
        <taxon>Eukaryota</taxon>
        <taxon>Metazoa</taxon>
        <taxon>Ecdysozoa</taxon>
        <taxon>Arthropoda</taxon>
        <taxon>Hexapoda</taxon>
        <taxon>Insecta</taxon>
        <taxon>Pterygota</taxon>
        <taxon>Neoptera</taxon>
        <taxon>Paraneoptera</taxon>
        <taxon>Hemiptera</taxon>
        <taxon>Sternorrhyncha</taxon>
        <taxon>Psylloidea</taxon>
        <taxon>Psyllidae</taxon>
        <taxon>Psyllinae</taxon>
        <taxon>Cacopsylla</taxon>
    </lineage>
</organism>
<accession>A0A8D9EM31</accession>